<keyword evidence="7 12" id="KW-1133">Transmembrane helix</keyword>
<dbReference type="STRING" id="1754191.A0A1Y1V8G6"/>
<feature type="transmembrane region" description="Helical" evidence="12">
    <location>
        <begin position="210"/>
        <end position="234"/>
    </location>
</feature>
<dbReference type="SUPFAM" id="SSF81324">
    <property type="entry name" value="Voltage-gated potassium channels"/>
    <property type="match status" value="1"/>
</dbReference>
<accession>A0A1Y1V8G6</accession>
<dbReference type="GO" id="GO:0001508">
    <property type="term" value="P:action potential"/>
    <property type="evidence" value="ECO:0007669"/>
    <property type="project" value="TreeGrafter"/>
</dbReference>
<gene>
    <name evidence="14" type="ORF">BCR36DRAFT_291769</name>
</gene>
<keyword evidence="5" id="KW-0631">Potassium channel</keyword>
<comment type="caution">
    <text evidence="14">The sequence shown here is derived from an EMBL/GenBank/DDBJ whole genome shotgun (WGS) entry which is preliminary data.</text>
</comment>
<evidence type="ECO:0000256" key="4">
    <source>
        <dbReference type="ARBA" id="ARBA00022692"/>
    </source>
</evidence>
<feature type="region of interest" description="Disordered" evidence="11">
    <location>
        <begin position="285"/>
        <end position="304"/>
    </location>
</feature>
<evidence type="ECO:0000256" key="8">
    <source>
        <dbReference type="ARBA" id="ARBA00023065"/>
    </source>
</evidence>
<evidence type="ECO:0000256" key="6">
    <source>
        <dbReference type="ARBA" id="ARBA00022958"/>
    </source>
</evidence>
<keyword evidence="3" id="KW-0633">Potassium transport</keyword>
<reference evidence="14 15" key="1">
    <citation type="submission" date="2016-08" db="EMBL/GenBank/DDBJ databases">
        <title>Genomes of anaerobic fungi encode conserved fungal cellulosomes for biomass hydrolysis.</title>
        <authorList>
            <consortium name="DOE Joint Genome Institute"/>
            <person name="Haitjema C.H."/>
            <person name="Gilmore S.P."/>
            <person name="Henske J.K."/>
            <person name="Solomon K.V."/>
            <person name="De Groot R."/>
            <person name="Kuo A."/>
            <person name="Mondo S.J."/>
            <person name="Salamov A.A."/>
            <person name="Labutti K."/>
            <person name="Zhao Z."/>
            <person name="Chiniquy J."/>
            <person name="Barry K."/>
            <person name="Brewer H.M."/>
            <person name="Purvine S.O."/>
            <person name="Wright A.T."/>
            <person name="Boxma B."/>
            <person name="Van Alen T."/>
            <person name="Hackstein J.H."/>
            <person name="Baker S.E."/>
            <person name="Grigoriev I.V."/>
            <person name="O'Malley M.A."/>
        </authorList>
    </citation>
    <scope>NUCLEOTIDE SEQUENCE [LARGE SCALE GENOMIC DNA]</scope>
    <source>
        <strain evidence="15">finn</strain>
    </source>
</reference>
<dbReference type="InterPro" id="IPR005821">
    <property type="entry name" value="Ion_trans_dom"/>
</dbReference>
<organism evidence="14 15">
    <name type="scientific">Piromyces finnis</name>
    <dbReference type="NCBI Taxonomy" id="1754191"/>
    <lineage>
        <taxon>Eukaryota</taxon>
        <taxon>Fungi</taxon>
        <taxon>Fungi incertae sedis</taxon>
        <taxon>Chytridiomycota</taxon>
        <taxon>Chytridiomycota incertae sedis</taxon>
        <taxon>Neocallimastigomycetes</taxon>
        <taxon>Neocallimastigales</taxon>
        <taxon>Neocallimastigaceae</taxon>
        <taxon>Piromyces</taxon>
    </lineage>
</organism>
<feature type="domain" description="Ion transport" evidence="13">
    <location>
        <begin position="40"/>
        <end position="241"/>
    </location>
</feature>
<feature type="transmembrane region" description="Helical" evidence="12">
    <location>
        <begin position="125"/>
        <end position="145"/>
    </location>
</feature>
<dbReference type="PANTHER" id="PTHR11537:SF254">
    <property type="entry name" value="POTASSIUM VOLTAGE-GATED CHANNEL PROTEIN SHAB"/>
    <property type="match status" value="1"/>
</dbReference>
<evidence type="ECO:0000256" key="10">
    <source>
        <dbReference type="ARBA" id="ARBA00023303"/>
    </source>
</evidence>
<evidence type="ECO:0000256" key="2">
    <source>
        <dbReference type="ARBA" id="ARBA00022448"/>
    </source>
</evidence>
<proteinExistence type="predicted"/>
<keyword evidence="9 12" id="KW-0472">Membrane</keyword>
<keyword evidence="6" id="KW-0630">Potassium</keyword>
<evidence type="ECO:0000259" key="13">
    <source>
        <dbReference type="Pfam" id="PF00520"/>
    </source>
</evidence>
<dbReference type="InterPro" id="IPR028325">
    <property type="entry name" value="VG_K_chnl"/>
</dbReference>
<keyword evidence="2" id="KW-0813">Transport</keyword>
<keyword evidence="15" id="KW-1185">Reference proteome</keyword>
<dbReference type="PANTHER" id="PTHR11537">
    <property type="entry name" value="VOLTAGE-GATED POTASSIUM CHANNEL"/>
    <property type="match status" value="1"/>
</dbReference>
<dbReference type="AlphaFoldDB" id="A0A1Y1V8G6"/>
<evidence type="ECO:0000256" key="12">
    <source>
        <dbReference type="SAM" id="Phobius"/>
    </source>
</evidence>
<sequence>MEKEKRKKDKNGKESDDYLFYSSYNEKKEKKKRFYHDWKIYKFIARYKGYFKWNGTINLLGISAFYIELIFPETRFRGNKVLYWIPTILSEFLIIRLFMRIIHMKNGFAKHFNIVVNCLKDNSKFLFNVYTIFYLGVLAISPIYYHAEIFGSKYDPNEKKWIRNYTKVGNETQAEPASVHSIVESSWWAAVTMVCIGYGDYFPFTVQGKFIAFFAIMFSMFLYIIPNAILYATFADDYSKANRDETIKNAIEESNKRYKKRQKRMFRKRRESSFFSSPTTFRPKRDEDIDNLYTTPKRSSTDDHEGLPEILYMIKNNIKNEETTIEDISDNEEEVHILKDKDEVESLSSLDSDDKSHKGSHSNLQTTTETNTIKEISSKKLEEFYDNKEDIINEMMDYCEICDKELVKTSQKLYTLTKMKKYYEILIREYSQV</sequence>
<evidence type="ECO:0000256" key="3">
    <source>
        <dbReference type="ARBA" id="ARBA00022538"/>
    </source>
</evidence>
<keyword evidence="4 12" id="KW-0812">Transmembrane</keyword>
<evidence type="ECO:0000313" key="14">
    <source>
        <dbReference type="EMBL" id="ORX49301.1"/>
    </source>
</evidence>
<evidence type="ECO:0000313" key="15">
    <source>
        <dbReference type="Proteomes" id="UP000193719"/>
    </source>
</evidence>
<reference evidence="14 15" key="2">
    <citation type="submission" date="2016-08" db="EMBL/GenBank/DDBJ databases">
        <title>Pervasive Adenine N6-methylation of Active Genes in Fungi.</title>
        <authorList>
            <consortium name="DOE Joint Genome Institute"/>
            <person name="Mondo S.J."/>
            <person name="Dannebaum R.O."/>
            <person name="Kuo R.C."/>
            <person name="Labutti K."/>
            <person name="Haridas S."/>
            <person name="Kuo A."/>
            <person name="Salamov A."/>
            <person name="Ahrendt S.R."/>
            <person name="Lipzen A."/>
            <person name="Sullivan W."/>
            <person name="Andreopoulos W.B."/>
            <person name="Clum A."/>
            <person name="Lindquist E."/>
            <person name="Daum C."/>
            <person name="Ramamoorthy G.K."/>
            <person name="Gryganskyi A."/>
            <person name="Culley D."/>
            <person name="Magnuson J.K."/>
            <person name="James T.Y."/>
            <person name="O'Malley M.A."/>
            <person name="Stajich J.E."/>
            <person name="Spatafora J.W."/>
            <person name="Visel A."/>
            <person name="Grigoriev I.V."/>
        </authorList>
    </citation>
    <scope>NUCLEOTIDE SEQUENCE [LARGE SCALE GENOMIC DNA]</scope>
    <source>
        <strain evidence="15">finn</strain>
    </source>
</reference>
<feature type="transmembrane region" description="Helical" evidence="12">
    <location>
        <begin position="83"/>
        <end position="104"/>
    </location>
</feature>
<evidence type="ECO:0000256" key="11">
    <source>
        <dbReference type="SAM" id="MobiDB-lite"/>
    </source>
</evidence>
<keyword evidence="10" id="KW-0407">Ion channel</keyword>
<keyword evidence="8" id="KW-0406">Ion transport</keyword>
<name>A0A1Y1V8G6_9FUNG</name>
<feature type="region of interest" description="Disordered" evidence="11">
    <location>
        <begin position="346"/>
        <end position="369"/>
    </location>
</feature>
<evidence type="ECO:0000256" key="1">
    <source>
        <dbReference type="ARBA" id="ARBA00004141"/>
    </source>
</evidence>
<comment type="subcellular location">
    <subcellularLocation>
        <location evidence="1">Membrane</location>
        <topology evidence="1">Multi-pass membrane protein</topology>
    </subcellularLocation>
</comment>
<dbReference type="EMBL" id="MCFH01000024">
    <property type="protein sequence ID" value="ORX49301.1"/>
    <property type="molecule type" value="Genomic_DNA"/>
</dbReference>
<evidence type="ECO:0000256" key="5">
    <source>
        <dbReference type="ARBA" id="ARBA00022826"/>
    </source>
</evidence>
<dbReference type="GO" id="GO:0005249">
    <property type="term" value="F:voltage-gated potassium channel activity"/>
    <property type="evidence" value="ECO:0007669"/>
    <property type="project" value="InterPro"/>
</dbReference>
<dbReference type="Proteomes" id="UP000193719">
    <property type="component" value="Unassembled WGS sequence"/>
</dbReference>
<protein>
    <recommendedName>
        <fullName evidence="13">Ion transport domain-containing protein</fullName>
    </recommendedName>
</protein>
<evidence type="ECO:0000256" key="9">
    <source>
        <dbReference type="ARBA" id="ARBA00023136"/>
    </source>
</evidence>
<dbReference type="Pfam" id="PF00520">
    <property type="entry name" value="Ion_trans"/>
    <property type="match status" value="1"/>
</dbReference>
<dbReference type="GO" id="GO:0008076">
    <property type="term" value="C:voltage-gated potassium channel complex"/>
    <property type="evidence" value="ECO:0007669"/>
    <property type="project" value="InterPro"/>
</dbReference>
<feature type="transmembrane region" description="Helical" evidence="12">
    <location>
        <begin position="50"/>
        <end position="71"/>
    </location>
</feature>
<dbReference type="Gene3D" id="1.10.287.70">
    <property type="match status" value="1"/>
</dbReference>
<evidence type="ECO:0000256" key="7">
    <source>
        <dbReference type="ARBA" id="ARBA00022989"/>
    </source>
</evidence>
<dbReference type="OrthoDB" id="415460at2759"/>